<dbReference type="InterPro" id="IPR036890">
    <property type="entry name" value="HATPase_C_sf"/>
</dbReference>
<dbReference type="PRINTS" id="PR00775">
    <property type="entry name" value="HEATSHOCK90"/>
</dbReference>
<dbReference type="PANTHER" id="PTHR11528">
    <property type="entry name" value="HEAT SHOCK PROTEIN 90 FAMILY MEMBER"/>
    <property type="match status" value="1"/>
</dbReference>
<dbReference type="Gene3D" id="3.30.565.10">
    <property type="entry name" value="Histidine kinase-like ATPase, C-terminal domain"/>
    <property type="match status" value="1"/>
</dbReference>
<evidence type="ECO:0000313" key="7">
    <source>
        <dbReference type="Proteomes" id="UP001281410"/>
    </source>
</evidence>
<dbReference type="GO" id="GO:0051082">
    <property type="term" value="F:unfolded protein binding"/>
    <property type="evidence" value="ECO:0007669"/>
    <property type="project" value="InterPro"/>
</dbReference>
<dbReference type="GO" id="GO:0016887">
    <property type="term" value="F:ATP hydrolysis activity"/>
    <property type="evidence" value="ECO:0007669"/>
    <property type="project" value="InterPro"/>
</dbReference>
<evidence type="ECO:0000256" key="4">
    <source>
        <dbReference type="ARBA" id="ARBA00023186"/>
    </source>
</evidence>
<keyword evidence="7" id="KW-1185">Reference proteome</keyword>
<dbReference type="AlphaFoldDB" id="A0AAE0B5W4"/>
<evidence type="ECO:0000256" key="3">
    <source>
        <dbReference type="ARBA" id="ARBA00022840"/>
    </source>
</evidence>
<name>A0AAE0B5W4_9ROSI</name>
<keyword evidence="2" id="KW-0547">Nucleotide-binding</keyword>
<keyword evidence="3" id="KW-0067">ATP-binding</keyword>
<evidence type="ECO:0000313" key="6">
    <source>
        <dbReference type="EMBL" id="KAK3230621.1"/>
    </source>
</evidence>
<dbReference type="GO" id="GO:0005524">
    <property type="term" value="F:ATP binding"/>
    <property type="evidence" value="ECO:0007669"/>
    <property type="project" value="UniProtKB-KW"/>
</dbReference>
<comment type="similarity">
    <text evidence="1">Belongs to the heat shock protein 90 family.</text>
</comment>
<accession>A0AAE0B5W4</accession>
<keyword evidence="4" id="KW-0143">Chaperone</keyword>
<comment type="caution">
    <text evidence="6">The sequence shown here is derived from an EMBL/GenBank/DDBJ whole genome shotgun (WGS) entry which is preliminary data.</text>
</comment>
<evidence type="ECO:0000256" key="5">
    <source>
        <dbReference type="SAM" id="MobiDB-lite"/>
    </source>
</evidence>
<dbReference type="InterPro" id="IPR001404">
    <property type="entry name" value="Hsp90_fam"/>
</dbReference>
<dbReference type="GO" id="GO:0140662">
    <property type="term" value="F:ATP-dependent protein folding chaperone"/>
    <property type="evidence" value="ECO:0007669"/>
    <property type="project" value="InterPro"/>
</dbReference>
<proteinExistence type="inferred from homology"/>
<dbReference type="EMBL" id="JANJYJ010000001">
    <property type="protein sequence ID" value="KAK3230621.1"/>
    <property type="molecule type" value="Genomic_DNA"/>
</dbReference>
<evidence type="ECO:0000256" key="1">
    <source>
        <dbReference type="ARBA" id="ARBA00008239"/>
    </source>
</evidence>
<protein>
    <recommendedName>
        <fullName evidence="8">Histidine kinase/HSP90-like ATPase domain-containing protein</fullName>
    </recommendedName>
</protein>
<reference evidence="6" key="1">
    <citation type="journal article" date="2023" name="Plant J.">
        <title>Genome sequences and population genomics provide insights into the demographic history, inbreeding, and mutation load of two 'living fossil' tree species of Dipteronia.</title>
        <authorList>
            <person name="Feng Y."/>
            <person name="Comes H.P."/>
            <person name="Chen J."/>
            <person name="Zhu S."/>
            <person name="Lu R."/>
            <person name="Zhang X."/>
            <person name="Li P."/>
            <person name="Qiu J."/>
            <person name="Olsen K.M."/>
            <person name="Qiu Y."/>
        </authorList>
    </citation>
    <scope>NUCLEOTIDE SEQUENCE</scope>
    <source>
        <strain evidence="6">NBL</strain>
    </source>
</reference>
<dbReference type="InterPro" id="IPR020575">
    <property type="entry name" value="Hsp90_N"/>
</dbReference>
<dbReference type="SUPFAM" id="SSF55874">
    <property type="entry name" value="ATPase domain of HSP90 chaperone/DNA topoisomerase II/histidine kinase"/>
    <property type="match status" value="1"/>
</dbReference>
<evidence type="ECO:0008006" key="8">
    <source>
        <dbReference type="Google" id="ProtNLM"/>
    </source>
</evidence>
<dbReference type="Proteomes" id="UP001281410">
    <property type="component" value="Unassembled WGS sequence"/>
</dbReference>
<feature type="region of interest" description="Disordered" evidence="5">
    <location>
        <begin position="228"/>
        <end position="248"/>
    </location>
</feature>
<organism evidence="6 7">
    <name type="scientific">Dipteronia sinensis</name>
    <dbReference type="NCBI Taxonomy" id="43782"/>
    <lineage>
        <taxon>Eukaryota</taxon>
        <taxon>Viridiplantae</taxon>
        <taxon>Streptophyta</taxon>
        <taxon>Embryophyta</taxon>
        <taxon>Tracheophyta</taxon>
        <taxon>Spermatophyta</taxon>
        <taxon>Magnoliopsida</taxon>
        <taxon>eudicotyledons</taxon>
        <taxon>Gunneridae</taxon>
        <taxon>Pentapetalae</taxon>
        <taxon>rosids</taxon>
        <taxon>malvids</taxon>
        <taxon>Sapindales</taxon>
        <taxon>Sapindaceae</taxon>
        <taxon>Hippocastanoideae</taxon>
        <taxon>Acereae</taxon>
        <taxon>Dipteronia</taxon>
    </lineage>
</organism>
<evidence type="ECO:0000256" key="2">
    <source>
        <dbReference type="ARBA" id="ARBA00022741"/>
    </source>
</evidence>
<sequence length="319" mass="36288">MEKVNSSLNVLIFFSQLKENKTMAVLSLHFVRGFGFVDFVGRKLQAKAEDESDAPVYPPKVEEKIRAIPHGLSTDSDVAKREAESISKRSIRSSTEKFKFQAEVSQLMDIIINSLYNNKDILIRELISNTSCDDAKLDVQIKFDKEKKILYIHDRDIGMTKEDLIKNLGTIAKSGTSAIVNRSTSRLHLKEGTGENLDGSKLKVRLKTIKNELIWKALDMIRKIVEEDPDESTDKEKKDVEKASDDEKRVNTQSFGMSLASSSNLVSLRMQLIVTGWQNFSDLRGICLVNGFIINLYYNMQLSLYVNLSFYFREMTHGI</sequence>
<gene>
    <name evidence="6" type="ORF">Dsin_002502</name>
</gene>